<feature type="region of interest" description="Disordered" evidence="1">
    <location>
        <begin position="297"/>
        <end position="379"/>
    </location>
</feature>
<name>A0A4U1F9A7_MONMO</name>
<evidence type="ECO:0000313" key="3">
    <source>
        <dbReference type="Proteomes" id="UP000308365"/>
    </source>
</evidence>
<gene>
    <name evidence="2" type="ORF">EI555_013907</name>
</gene>
<evidence type="ECO:0000256" key="1">
    <source>
        <dbReference type="SAM" id="MobiDB-lite"/>
    </source>
</evidence>
<organism evidence="2 3">
    <name type="scientific">Monodon monoceros</name>
    <name type="common">Narwhal</name>
    <name type="synonym">Ceratodon monodon</name>
    <dbReference type="NCBI Taxonomy" id="40151"/>
    <lineage>
        <taxon>Eukaryota</taxon>
        <taxon>Metazoa</taxon>
        <taxon>Chordata</taxon>
        <taxon>Craniata</taxon>
        <taxon>Vertebrata</taxon>
        <taxon>Euteleostomi</taxon>
        <taxon>Mammalia</taxon>
        <taxon>Eutheria</taxon>
        <taxon>Laurasiatheria</taxon>
        <taxon>Artiodactyla</taxon>
        <taxon>Whippomorpha</taxon>
        <taxon>Cetacea</taxon>
        <taxon>Odontoceti</taxon>
        <taxon>Monodontidae</taxon>
        <taxon>Monodon</taxon>
    </lineage>
</organism>
<proteinExistence type="predicted"/>
<comment type="caution">
    <text evidence="2">The sequence shown here is derived from an EMBL/GenBank/DDBJ whole genome shotgun (WGS) entry which is preliminary data.</text>
</comment>
<feature type="region of interest" description="Disordered" evidence="1">
    <location>
        <begin position="208"/>
        <end position="269"/>
    </location>
</feature>
<protein>
    <submittedName>
        <fullName evidence="2">Uncharacterized protein</fullName>
    </submittedName>
</protein>
<reference evidence="3" key="1">
    <citation type="journal article" date="2019" name="IScience">
        <title>Narwhal Genome Reveals Long-Term Low Genetic Diversity despite Current Large Abundance Size.</title>
        <authorList>
            <person name="Westbury M.V."/>
            <person name="Petersen B."/>
            <person name="Garde E."/>
            <person name="Heide-Jorgensen M.P."/>
            <person name="Lorenzen E.D."/>
        </authorList>
    </citation>
    <scope>NUCLEOTIDE SEQUENCE [LARGE SCALE GENOMIC DNA]</scope>
</reference>
<dbReference type="Proteomes" id="UP000308365">
    <property type="component" value="Unassembled WGS sequence"/>
</dbReference>
<sequence>MEAEETLRLCGEEDASGGEVFEHLVAHGSRKAKQLRAESTRRALQKTCSWMRTRTSHFGFSNKCAFYNKLDTFWGGLPQAAQNSSREEPQEVTLSTLSDGFLPLDGQNFKDCQRGTRTEYIIFSSECLWNENLFKKSLILKTPSRLNSWHPWLHVETEIQDSLTGRKDKVMFQYLLLGYKRSEPEGYRVTLKPQPSADLSAALLPRPQERHRVPASRKQHIPTSNCCSENTPPGRNADPASGRGRRPPLPPTPSALSTGTNQSRNPPRWERASLGQASVRNGHGSLTVRVRGPLGFGFGHSLTRPRLHQESKRSPRGPPGPAPRRVPVRSPSPAQPPPVPESTRLPAVSVGSGAPALSKGNFAHRGSPTGARPRRSALR</sequence>
<dbReference type="AlphaFoldDB" id="A0A4U1F9A7"/>
<feature type="compositionally biased region" description="Polar residues" evidence="1">
    <location>
        <begin position="221"/>
        <end position="233"/>
    </location>
</feature>
<accession>A0A4U1F9A7</accession>
<dbReference type="EMBL" id="RWIC01000291">
    <property type="protein sequence ID" value="TKC46048.1"/>
    <property type="molecule type" value="Genomic_DNA"/>
</dbReference>
<evidence type="ECO:0000313" key="2">
    <source>
        <dbReference type="EMBL" id="TKC46048.1"/>
    </source>
</evidence>